<feature type="domain" description="Minor fimbrium subunit Mfa1 C-terminal" evidence="2">
    <location>
        <begin position="372"/>
        <end position="475"/>
    </location>
</feature>
<sequence>MNLKSSFLLGMVALGLNACTNDSDLTGDQGNGEGDPTYITLSVSLPSMGAQRLASISGTDTRALPEDYNPDGDYEGHDAVETLDVYMMSIADRTVETHRFTGSQITSTGSVVSTSQPFKTTSGRKQVHIVLNSPSPLTVAAPTDNELMATAGLARMKTVSGKNYDVIMMTGSGVATIEPDITVQEVSNGANRVSVMMTRTASRAIVTTSASPDIKDANGVTLGTLSNLTYSVVQGTNKIYFMSQANYVTWGFDYVPIASDYATTASTYYDYSDLSTPSAIPAKPVAADGYKELPGKFLFENTHTLGENRASHYKKGNTAYILVRGKFTPIAAAIADGGALVNGTFYVGQTDGKIYSSKSAAQTAVQNQKVSAYEKGKMLYFAWLNPDNIQSPYNSPVLRNNIYHVNINSFARLGMTWNPLYPEDPNTTNPANPDPKPLNPEEPENPISPIDPLTVEHTYMTVDVSVLNWTVHSYDVDF</sequence>
<organism evidence="3 4">
    <name type="scientific">Bacteroides reticulotermitis</name>
    <dbReference type="NCBI Taxonomy" id="1133319"/>
    <lineage>
        <taxon>Bacteria</taxon>
        <taxon>Pseudomonadati</taxon>
        <taxon>Bacteroidota</taxon>
        <taxon>Bacteroidia</taxon>
        <taxon>Bacteroidales</taxon>
        <taxon>Bacteroidaceae</taxon>
        <taxon>Bacteroides</taxon>
    </lineage>
</organism>
<feature type="region of interest" description="Disordered" evidence="1">
    <location>
        <begin position="421"/>
        <end position="448"/>
    </location>
</feature>
<name>A0A840CU48_9BACE</name>
<dbReference type="Proteomes" id="UP000560658">
    <property type="component" value="Unassembled WGS sequence"/>
</dbReference>
<dbReference type="GO" id="GO:0009418">
    <property type="term" value="C:pilus shaft"/>
    <property type="evidence" value="ECO:0007669"/>
    <property type="project" value="InterPro"/>
</dbReference>
<evidence type="ECO:0000256" key="1">
    <source>
        <dbReference type="SAM" id="MobiDB-lite"/>
    </source>
</evidence>
<evidence type="ECO:0000313" key="4">
    <source>
        <dbReference type="Proteomes" id="UP000560658"/>
    </source>
</evidence>
<dbReference type="AlphaFoldDB" id="A0A840CU48"/>
<dbReference type="Pfam" id="PF15495">
    <property type="entry name" value="Fimbrillin_C"/>
    <property type="match status" value="1"/>
</dbReference>
<gene>
    <name evidence="3" type="ORF">GGR06_001359</name>
</gene>
<dbReference type="EMBL" id="JACIER010000004">
    <property type="protein sequence ID" value="MBB4043577.1"/>
    <property type="molecule type" value="Genomic_DNA"/>
</dbReference>
<reference evidence="3" key="1">
    <citation type="submission" date="2020-08" db="EMBL/GenBank/DDBJ databases">
        <title>Genomic Encyclopedia of Type Strains, Phase IV (KMG-IV): sequencing the most valuable type-strain genomes for metagenomic binning, comparative biology and taxonomic classification.</title>
        <authorList>
            <person name="Goeker M."/>
        </authorList>
    </citation>
    <scope>NUCLEOTIDE SEQUENCE [LARGE SCALE GENOMIC DNA]</scope>
    <source>
        <strain evidence="3">DSM 105720</strain>
    </source>
</reference>
<keyword evidence="4" id="KW-1185">Reference proteome</keyword>
<accession>A0A840CU48</accession>
<dbReference type="NCBIfam" id="NF038041">
    <property type="entry name" value="fim_Mfa1_fam"/>
    <property type="match status" value="1"/>
</dbReference>
<protein>
    <recommendedName>
        <fullName evidence="2">Minor fimbrium subunit Mfa1 C-terminal domain-containing protein</fullName>
    </recommendedName>
</protein>
<dbReference type="RefSeq" id="WP_044162062.1">
    <property type="nucleotide sequence ID" value="NZ_JACIER010000004.1"/>
</dbReference>
<evidence type="ECO:0000259" key="2">
    <source>
        <dbReference type="Pfam" id="PF15495"/>
    </source>
</evidence>
<dbReference type="Gene3D" id="2.60.40.3690">
    <property type="match status" value="1"/>
</dbReference>
<proteinExistence type="predicted"/>
<dbReference type="InterPro" id="IPR029140">
    <property type="entry name" value="Mfa1_C"/>
</dbReference>
<evidence type="ECO:0000313" key="3">
    <source>
        <dbReference type="EMBL" id="MBB4043577.1"/>
    </source>
</evidence>
<dbReference type="InterPro" id="IPR047786">
    <property type="entry name" value="Mfa1_fim"/>
</dbReference>
<comment type="caution">
    <text evidence="3">The sequence shown here is derived from an EMBL/GenBank/DDBJ whole genome shotgun (WGS) entry which is preliminary data.</text>
</comment>